<dbReference type="PROSITE" id="PS50005">
    <property type="entry name" value="TPR"/>
    <property type="match status" value="4"/>
</dbReference>
<gene>
    <name evidence="5" type="ORF">E6K71_03465</name>
</gene>
<evidence type="ECO:0000256" key="2">
    <source>
        <dbReference type="ARBA" id="ARBA00022803"/>
    </source>
</evidence>
<feature type="region of interest" description="Disordered" evidence="4">
    <location>
        <begin position="31"/>
        <end position="75"/>
    </location>
</feature>
<dbReference type="Proteomes" id="UP000316292">
    <property type="component" value="Unassembled WGS sequence"/>
</dbReference>
<accession>A0A538SF59</accession>
<dbReference type="InterPro" id="IPR051012">
    <property type="entry name" value="CellSynth/LPSAsmb/PSIAsmb"/>
</dbReference>
<evidence type="ECO:0000313" key="5">
    <source>
        <dbReference type="EMBL" id="TMQ50009.1"/>
    </source>
</evidence>
<evidence type="ECO:0000256" key="1">
    <source>
        <dbReference type="ARBA" id="ARBA00022737"/>
    </source>
</evidence>
<name>A0A538SF59_UNCEI</name>
<feature type="repeat" description="TPR" evidence="3">
    <location>
        <begin position="98"/>
        <end position="131"/>
    </location>
</feature>
<sequence length="426" mass="46779">MLTRPSRLTQALAIPAFLFSWGCASHERPLAASSPASASGNTVPAPGTETPQPAAKPLSRQQESRRNVEAANDLVRRGQYDEAEHLYRLALEAEPNSMEAVAGLGRVAVQRGRYSEALPLLERATKLPSQIIPAFQALGDAYAATGDVERAAGAYRQAVALAPENLEARLSLARSLTEVGEFAEAEEICSRSLRMAREDPVVLSRVYQTLGEVDSRKGNSPAAMSAYYKAAELNPRDADVTRGMANCAIRAGLYAEAAAAYTKLLQLAPLDLSAKKQLAWVNFKLERYPLAISHYEAIRDSLGTVDRYYLAQAYAKSNRVDRAVEQFREVVRLDKENYKGVYCNMAYAFYEANRYESAISVAREGLAADSASACLHFCWAQALDKLGRHKDAIPVFEAALGDPAYADAAKRELERQRRIVRLLQSK</sequence>
<feature type="repeat" description="TPR" evidence="3">
    <location>
        <begin position="204"/>
        <end position="237"/>
    </location>
</feature>
<dbReference type="InterPro" id="IPR011990">
    <property type="entry name" value="TPR-like_helical_dom_sf"/>
</dbReference>
<reference evidence="5 6" key="1">
    <citation type="journal article" date="2019" name="Nat. Microbiol.">
        <title>Mediterranean grassland soil C-N compound turnover is dependent on rainfall and depth, and is mediated by genomically divergent microorganisms.</title>
        <authorList>
            <person name="Diamond S."/>
            <person name="Andeer P.F."/>
            <person name="Li Z."/>
            <person name="Crits-Christoph A."/>
            <person name="Burstein D."/>
            <person name="Anantharaman K."/>
            <person name="Lane K.R."/>
            <person name="Thomas B.C."/>
            <person name="Pan C."/>
            <person name="Northen T.R."/>
            <person name="Banfield J.F."/>
        </authorList>
    </citation>
    <scope>NUCLEOTIDE SEQUENCE [LARGE SCALE GENOMIC DNA]</scope>
    <source>
        <strain evidence="5">WS_1</strain>
    </source>
</reference>
<dbReference type="AlphaFoldDB" id="A0A538SF59"/>
<feature type="repeat" description="TPR" evidence="3">
    <location>
        <begin position="132"/>
        <end position="165"/>
    </location>
</feature>
<comment type="caution">
    <text evidence="5">The sequence shown here is derived from an EMBL/GenBank/DDBJ whole genome shotgun (WGS) entry which is preliminary data.</text>
</comment>
<organism evidence="5 6">
    <name type="scientific">Eiseniibacteriota bacterium</name>
    <dbReference type="NCBI Taxonomy" id="2212470"/>
    <lineage>
        <taxon>Bacteria</taxon>
        <taxon>Candidatus Eiseniibacteriota</taxon>
    </lineage>
</organism>
<keyword evidence="1" id="KW-0677">Repeat</keyword>
<dbReference type="EMBL" id="VBOR01000045">
    <property type="protein sequence ID" value="TMQ50009.1"/>
    <property type="molecule type" value="Genomic_DNA"/>
</dbReference>
<keyword evidence="2 3" id="KW-0802">TPR repeat</keyword>
<dbReference type="PANTHER" id="PTHR45586">
    <property type="entry name" value="TPR REPEAT-CONTAINING PROTEIN PA4667"/>
    <property type="match status" value="1"/>
</dbReference>
<dbReference type="Pfam" id="PF13181">
    <property type="entry name" value="TPR_8"/>
    <property type="match status" value="1"/>
</dbReference>
<feature type="repeat" description="TPR" evidence="3">
    <location>
        <begin position="304"/>
        <end position="337"/>
    </location>
</feature>
<proteinExistence type="predicted"/>
<dbReference type="InterPro" id="IPR019734">
    <property type="entry name" value="TPR_rpt"/>
</dbReference>
<dbReference type="Pfam" id="PF13432">
    <property type="entry name" value="TPR_16"/>
    <property type="match status" value="3"/>
</dbReference>
<dbReference type="Pfam" id="PF14559">
    <property type="entry name" value="TPR_19"/>
    <property type="match status" value="1"/>
</dbReference>
<evidence type="ECO:0000256" key="4">
    <source>
        <dbReference type="SAM" id="MobiDB-lite"/>
    </source>
</evidence>
<dbReference type="SUPFAM" id="SSF48452">
    <property type="entry name" value="TPR-like"/>
    <property type="match status" value="1"/>
</dbReference>
<dbReference type="PANTHER" id="PTHR45586:SF1">
    <property type="entry name" value="LIPOPOLYSACCHARIDE ASSEMBLY PROTEIN B"/>
    <property type="match status" value="1"/>
</dbReference>
<dbReference type="SMART" id="SM00028">
    <property type="entry name" value="TPR"/>
    <property type="match status" value="9"/>
</dbReference>
<feature type="compositionally biased region" description="Basic and acidic residues" evidence="4">
    <location>
        <begin position="62"/>
        <end position="75"/>
    </location>
</feature>
<evidence type="ECO:0000256" key="3">
    <source>
        <dbReference type="PROSITE-ProRule" id="PRU00339"/>
    </source>
</evidence>
<protein>
    <submittedName>
        <fullName evidence="5">Tetratricopeptide repeat protein</fullName>
    </submittedName>
</protein>
<evidence type="ECO:0000313" key="6">
    <source>
        <dbReference type="Proteomes" id="UP000316292"/>
    </source>
</evidence>
<dbReference type="Gene3D" id="1.25.40.10">
    <property type="entry name" value="Tetratricopeptide repeat domain"/>
    <property type="match status" value="3"/>
</dbReference>